<reference evidence="3" key="1">
    <citation type="journal article" date="2019" name="Int. J. Syst. Evol. Microbiol.">
        <title>The Global Catalogue of Microorganisms (GCM) 10K type strain sequencing project: providing services to taxonomists for standard genome sequencing and annotation.</title>
        <authorList>
            <consortium name="The Broad Institute Genomics Platform"/>
            <consortium name="The Broad Institute Genome Sequencing Center for Infectious Disease"/>
            <person name="Wu L."/>
            <person name="Ma J."/>
        </authorList>
    </citation>
    <scope>NUCLEOTIDE SEQUENCE [LARGE SCALE GENOMIC DNA]</scope>
    <source>
        <strain evidence="3">JCM 18302</strain>
    </source>
</reference>
<keyword evidence="3" id="KW-1185">Reference proteome</keyword>
<protein>
    <submittedName>
        <fullName evidence="2">Uncharacterized protein</fullName>
    </submittedName>
</protein>
<organism evidence="2 3">
    <name type="scientific">Pseudonocardia adelaidensis</name>
    <dbReference type="NCBI Taxonomy" id="648754"/>
    <lineage>
        <taxon>Bacteria</taxon>
        <taxon>Bacillati</taxon>
        <taxon>Actinomycetota</taxon>
        <taxon>Actinomycetes</taxon>
        <taxon>Pseudonocardiales</taxon>
        <taxon>Pseudonocardiaceae</taxon>
        <taxon>Pseudonocardia</taxon>
    </lineage>
</organism>
<dbReference type="EMBL" id="BAABJO010000002">
    <property type="protein sequence ID" value="GAA5112010.1"/>
    <property type="molecule type" value="Genomic_DNA"/>
</dbReference>
<dbReference type="Proteomes" id="UP001500804">
    <property type="component" value="Unassembled WGS sequence"/>
</dbReference>
<feature type="compositionally biased region" description="Low complexity" evidence="1">
    <location>
        <begin position="18"/>
        <end position="32"/>
    </location>
</feature>
<accession>A0ABP9N8K6</accession>
<sequence>MVAGSKAGVGSWRENEMPAQTRTPTARTSPARHPGRATNGRVTPRTIGEWITPPALSRNVGPRVLGMVVAAAIGSFLLTQQGGVFLPIPPAAVLLRFSRC</sequence>
<evidence type="ECO:0000313" key="2">
    <source>
        <dbReference type="EMBL" id="GAA5112010.1"/>
    </source>
</evidence>
<feature type="region of interest" description="Disordered" evidence="1">
    <location>
        <begin position="1"/>
        <end position="53"/>
    </location>
</feature>
<name>A0ABP9N8K6_9PSEU</name>
<evidence type="ECO:0000256" key="1">
    <source>
        <dbReference type="SAM" id="MobiDB-lite"/>
    </source>
</evidence>
<evidence type="ECO:0000313" key="3">
    <source>
        <dbReference type="Proteomes" id="UP001500804"/>
    </source>
</evidence>
<gene>
    <name evidence="2" type="ORF">GCM10023320_05720</name>
</gene>
<proteinExistence type="predicted"/>
<comment type="caution">
    <text evidence="2">The sequence shown here is derived from an EMBL/GenBank/DDBJ whole genome shotgun (WGS) entry which is preliminary data.</text>
</comment>